<dbReference type="RefSeq" id="WP_073611094.1">
    <property type="nucleotide sequence ID" value="NZ_MRCG01000031.1"/>
</dbReference>
<evidence type="ECO:0000313" key="3">
    <source>
        <dbReference type="Proteomes" id="UP000185557"/>
    </source>
</evidence>
<gene>
    <name evidence="2" type="ORF">NIES30_24565</name>
</gene>
<evidence type="ECO:0000256" key="1">
    <source>
        <dbReference type="SAM" id="MobiDB-lite"/>
    </source>
</evidence>
<reference evidence="2 3" key="1">
    <citation type="submission" date="2016-11" db="EMBL/GenBank/DDBJ databases">
        <title>Draft Genome Sequences of Nine Cyanobacterial Strains from Diverse Habitats.</title>
        <authorList>
            <person name="Zhu T."/>
            <person name="Hou S."/>
            <person name="Lu X."/>
            <person name="Hess W.R."/>
        </authorList>
    </citation>
    <scope>NUCLEOTIDE SEQUENCE [LARGE SCALE GENOMIC DNA]</scope>
    <source>
        <strain evidence="2 3">NIES-30</strain>
    </source>
</reference>
<comment type="caution">
    <text evidence="2">The sequence shown here is derived from an EMBL/GenBank/DDBJ whole genome shotgun (WGS) entry which is preliminary data.</text>
</comment>
<dbReference type="EMBL" id="MRCG01000031">
    <property type="protein sequence ID" value="OKH43617.1"/>
    <property type="molecule type" value="Genomic_DNA"/>
</dbReference>
<sequence>MADAYKKLIDTRTKKPPEAAPEREEVEPEKPAESPQTKNRKRGRPATGKRSDPGWIGRTYYVKEETDIDVEMELALLRRQGVEMDKSELVSSLLDTWVKWRQGENSDNLLGEISPRRKSE</sequence>
<proteinExistence type="predicted"/>
<protein>
    <submittedName>
        <fullName evidence="2">Uncharacterized protein</fullName>
    </submittedName>
</protein>
<evidence type="ECO:0000313" key="2">
    <source>
        <dbReference type="EMBL" id="OKH43617.1"/>
    </source>
</evidence>
<dbReference type="OrthoDB" id="487513at2"/>
<name>A0A1U7IYB3_9CYAN</name>
<dbReference type="AlphaFoldDB" id="A0A1U7IYB3"/>
<accession>A0A1U7IYB3</accession>
<organism evidence="2 3">
    <name type="scientific">Phormidium tenue NIES-30</name>
    <dbReference type="NCBI Taxonomy" id="549789"/>
    <lineage>
        <taxon>Bacteria</taxon>
        <taxon>Bacillati</taxon>
        <taxon>Cyanobacteriota</taxon>
        <taxon>Cyanophyceae</taxon>
        <taxon>Oscillatoriophycideae</taxon>
        <taxon>Oscillatoriales</taxon>
        <taxon>Oscillatoriaceae</taxon>
        <taxon>Phormidium</taxon>
    </lineage>
</organism>
<feature type="region of interest" description="Disordered" evidence="1">
    <location>
        <begin position="1"/>
        <end position="55"/>
    </location>
</feature>
<feature type="compositionally biased region" description="Basic and acidic residues" evidence="1">
    <location>
        <begin position="1"/>
        <end position="32"/>
    </location>
</feature>
<keyword evidence="3" id="KW-1185">Reference proteome</keyword>
<dbReference type="Proteomes" id="UP000185557">
    <property type="component" value="Unassembled WGS sequence"/>
</dbReference>